<accession>A0AB39TVV1</accession>
<reference evidence="2" key="1">
    <citation type="submission" date="2024-07" db="EMBL/GenBank/DDBJ databases">
        <authorList>
            <person name="Yu S.T."/>
        </authorList>
    </citation>
    <scope>NUCLEOTIDE SEQUENCE</scope>
    <source>
        <strain evidence="2">Y1</strain>
    </source>
</reference>
<dbReference type="AlphaFoldDB" id="A0AB39TVV1"/>
<evidence type="ECO:0000259" key="1">
    <source>
        <dbReference type="PROSITE" id="PS50801"/>
    </source>
</evidence>
<organism evidence="2">
    <name type="scientific">Streptomyces sp. Y1</name>
    <dbReference type="NCBI Taxonomy" id="3238634"/>
    <lineage>
        <taxon>Bacteria</taxon>
        <taxon>Bacillati</taxon>
        <taxon>Actinomycetota</taxon>
        <taxon>Actinomycetes</taxon>
        <taxon>Kitasatosporales</taxon>
        <taxon>Streptomycetaceae</taxon>
        <taxon>Streptomyces</taxon>
    </lineage>
</organism>
<dbReference type="Gene3D" id="3.30.750.24">
    <property type="entry name" value="STAS domain"/>
    <property type="match status" value="1"/>
</dbReference>
<dbReference type="InterPro" id="IPR002645">
    <property type="entry name" value="STAS_dom"/>
</dbReference>
<dbReference type="SUPFAM" id="SSF52091">
    <property type="entry name" value="SpoIIaa-like"/>
    <property type="match status" value="1"/>
</dbReference>
<dbReference type="CDD" id="cd07043">
    <property type="entry name" value="STAS_anti-anti-sigma_factors"/>
    <property type="match status" value="1"/>
</dbReference>
<dbReference type="PANTHER" id="PTHR33495">
    <property type="entry name" value="ANTI-SIGMA FACTOR ANTAGONIST TM_1081-RELATED-RELATED"/>
    <property type="match status" value="1"/>
</dbReference>
<dbReference type="EMBL" id="CP163445">
    <property type="protein sequence ID" value="XDQ83265.1"/>
    <property type="molecule type" value="Genomic_DNA"/>
</dbReference>
<protein>
    <submittedName>
        <fullName evidence="2">STAS domain-containing protein</fullName>
    </submittedName>
</protein>
<dbReference type="Pfam" id="PF01740">
    <property type="entry name" value="STAS"/>
    <property type="match status" value="1"/>
</dbReference>
<dbReference type="GO" id="GO:0043856">
    <property type="term" value="F:anti-sigma factor antagonist activity"/>
    <property type="evidence" value="ECO:0007669"/>
    <property type="project" value="TreeGrafter"/>
</dbReference>
<dbReference type="PANTHER" id="PTHR33495:SF2">
    <property type="entry name" value="ANTI-SIGMA FACTOR ANTAGONIST TM_1081-RELATED"/>
    <property type="match status" value="1"/>
</dbReference>
<gene>
    <name evidence="2" type="ORF">AB2U05_34560</name>
</gene>
<sequence>MTAYREHAERVCSEPDLRIEITRTGSAVVCSLAGDLHMDNEQQVRDALSQALDRGPGLLAVEMSAVTLFTCSSLDTLLTARRRADADGAVVVLAAPSPAVRRVLRITETAVFPVYPSLEQAVRHRRPSPRV</sequence>
<evidence type="ECO:0000313" key="2">
    <source>
        <dbReference type="EMBL" id="XDQ83265.1"/>
    </source>
</evidence>
<dbReference type="InterPro" id="IPR036513">
    <property type="entry name" value="STAS_dom_sf"/>
</dbReference>
<feature type="domain" description="STAS" evidence="1">
    <location>
        <begin position="17"/>
        <end position="125"/>
    </location>
</feature>
<proteinExistence type="predicted"/>
<dbReference type="PROSITE" id="PS50801">
    <property type="entry name" value="STAS"/>
    <property type="match status" value="1"/>
</dbReference>
<name>A0AB39TVV1_9ACTN</name>
<dbReference type="RefSeq" id="WP_369185434.1">
    <property type="nucleotide sequence ID" value="NZ_CP163445.1"/>
</dbReference>